<feature type="compositionally biased region" description="Gly residues" evidence="1">
    <location>
        <begin position="119"/>
        <end position="133"/>
    </location>
</feature>
<proteinExistence type="predicted"/>
<feature type="region of interest" description="Disordered" evidence="1">
    <location>
        <begin position="106"/>
        <end position="146"/>
    </location>
</feature>
<dbReference type="EMBL" id="JAUESC010000002">
    <property type="protein sequence ID" value="KAK0605674.1"/>
    <property type="molecule type" value="Genomic_DNA"/>
</dbReference>
<reference evidence="2" key="2">
    <citation type="submission" date="2023-06" db="EMBL/GenBank/DDBJ databases">
        <authorList>
            <person name="Swenson N.G."/>
            <person name="Wegrzyn J.L."/>
            <person name="Mcevoy S.L."/>
        </authorList>
    </citation>
    <scope>NUCLEOTIDE SEQUENCE</scope>
    <source>
        <strain evidence="2">NS2018</strain>
        <tissue evidence="2">Leaf</tissue>
    </source>
</reference>
<comment type="caution">
    <text evidence="2">The sequence shown here is derived from an EMBL/GenBank/DDBJ whole genome shotgun (WGS) entry which is preliminary data.</text>
</comment>
<evidence type="ECO:0000313" key="3">
    <source>
        <dbReference type="Proteomes" id="UP001168877"/>
    </source>
</evidence>
<gene>
    <name evidence="2" type="ORF">LWI29_029460</name>
</gene>
<accession>A0AA39TA09</accession>
<sequence>MIADDWLCDIVHVIREGNMLVNSLARLGHDMDIGMLVLEEFWKLMLEVRDFCKECTADKNEEPKDTEEQNVASCSRNKVNEVDRGSYGPRMQVSYGRINRNHMGFNAAGKKYGNQGNDGKQGYGDRQGSGYSSGGSVKHGTGEGNRKGAEICKIPLKVTQVRKNGKLDSKVVVGSRFAILNENLDEEVIIEKNGIEGWTKKSSKGTKKKSQQPITISAQPKEDIEDAEVLQNLHKKMVEIRVAESQQPSTIDQPPSVVLPSDAHEQQQVVVSDVSSFEVVASKLKKAIEIVLE</sequence>
<organism evidence="2 3">
    <name type="scientific">Acer saccharum</name>
    <name type="common">Sugar maple</name>
    <dbReference type="NCBI Taxonomy" id="4024"/>
    <lineage>
        <taxon>Eukaryota</taxon>
        <taxon>Viridiplantae</taxon>
        <taxon>Streptophyta</taxon>
        <taxon>Embryophyta</taxon>
        <taxon>Tracheophyta</taxon>
        <taxon>Spermatophyta</taxon>
        <taxon>Magnoliopsida</taxon>
        <taxon>eudicotyledons</taxon>
        <taxon>Gunneridae</taxon>
        <taxon>Pentapetalae</taxon>
        <taxon>rosids</taxon>
        <taxon>malvids</taxon>
        <taxon>Sapindales</taxon>
        <taxon>Sapindaceae</taxon>
        <taxon>Hippocastanoideae</taxon>
        <taxon>Acereae</taxon>
        <taxon>Acer</taxon>
    </lineage>
</organism>
<protein>
    <submittedName>
        <fullName evidence="2">Uncharacterized protein</fullName>
    </submittedName>
</protein>
<reference evidence="2" key="1">
    <citation type="journal article" date="2022" name="Plant J.">
        <title>Strategies of tolerance reflected in two North American maple genomes.</title>
        <authorList>
            <person name="McEvoy S.L."/>
            <person name="Sezen U.U."/>
            <person name="Trouern-Trend A."/>
            <person name="McMahon S.M."/>
            <person name="Schaberg P.G."/>
            <person name="Yang J."/>
            <person name="Wegrzyn J.L."/>
            <person name="Swenson N.G."/>
        </authorList>
    </citation>
    <scope>NUCLEOTIDE SEQUENCE</scope>
    <source>
        <strain evidence="2">NS2018</strain>
    </source>
</reference>
<keyword evidence="3" id="KW-1185">Reference proteome</keyword>
<dbReference type="AlphaFoldDB" id="A0AA39TA09"/>
<evidence type="ECO:0000313" key="2">
    <source>
        <dbReference type="EMBL" id="KAK0605674.1"/>
    </source>
</evidence>
<dbReference type="Proteomes" id="UP001168877">
    <property type="component" value="Unassembled WGS sequence"/>
</dbReference>
<evidence type="ECO:0000256" key="1">
    <source>
        <dbReference type="SAM" id="MobiDB-lite"/>
    </source>
</evidence>
<name>A0AA39TA09_ACESA</name>